<dbReference type="FunCoup" id="A0A7N6AAG5">
    <property type="interactions" value="8"/>
</dbReference>
<organism evidence="5 6">
    <name type="scientific">Anabas testudineus</name>
    <name type="common">Climbing perch</name>
    <name type="synonym">Anthias testudineus</name>
    <dbReference type="NCBI Taxonomy" id="64144"/>
    <lineage>
        <taxon>Eukaryota</taxon>
        <taxon>Metazoa</taxon>
        <taxon>Chordata</taxon>
        <taxon>Craniata</taxon>
        <taxon>Vertebrata</taxon>
        <taxon>Euteleostomi</taxon>
        <taxon>Actinopterygii</taxon>
        <taxon>Neopterygii</taxon>
        <taxon>Teleostei</taxon>
        <taxon>Neoteleostei</taxon>
        <taxon>Acanthomorphata</taxon>
        <taxon>Anabantaria</taxon>
        <taxon>Anabantiformes</taxon>
        <taxon>Anabantoidei</taxon>
        <taxon>Anabantidae</taxon>
        <taxon>Anabas</taxon>
    </lineage>
</organism>
<dbReference type="PROSITE" id="PS50871">
    <property type="entry name" value="C1Q"/>
    <property type="match status" value="1"/>
</dbReference>
<dbReference type="Proteomes" id="UP000265040">
    <property type="component" value="Chromosome 18"/>
</dbReference>
<evidence type="ECO:0000313" key="6">
    <source>
        <dbReference type="Proteomes" id="UP000265040"/>
    </source>
</evidence>
<sequence>KYINVIYQSDCSCCNCISMTLKQNKLVKYSHAFQTCNLLKEFGAMREKLGILELKSKETKKVVFSAAISGFGHTGPFNTDTTLIYKTVITNIGNAYNQFTGIFAAPVAGIYNFTFFYHAGGSEVVNLALIKNNQVVVMAYDHKSLQDGADNGGNAVFLQLHGFLISQV</sequence>
<dbReference type="PANTHER" id="PTHR22923:SF102">
    <property type="entry name" value="CEREBELLIN 13-RELATED"/>
    <property type="match status" value="1"/>
</dbReference>
<dbReference type="AlphaFoldDB" id="A0A7N6AAG5"/>
<reference evidence="5" key="3">
    <citation type="submission" date="2025-09" db="UniProtKB">
        <authorList>
            <consortium name="Ensembl"/>
        </authorList>
    </citation>
    <scope>IDENTIFICATION</scope>
</reference>
<dbReference type="InterPro" id="IPR001073">
    <property type="entry name" value="C1q_dom"/>
</dbReference>
<comment type="subcellular location">
    <subcellularLocation>
        <location evidence="1">Secreted</location>
    </subcellularLocation>
</comment>
<name>A0A7N6AAG5_ANATE</name>
<evidence type="ECO:0000256" key="3">
    <source>
        <dbReference type="ARBA" id="ARBA00022729"/>
    </source>
</evidence>
<dbReference type="Ensembl" id="ENSATET00000042960.1">
    <property type="protein sequence ID" value="ENSATEP00000045575.1"/>
    <property type="gene ID" value="ENSATEG00000012286.3"/>
</dbReference>
<reference evidence="5" key="2">
    <citation type="submission" date="2025-08" db="UniProtKB">
        <authorList>
            <consortium name="Ensembl"/>
        </authorList>
    </citation>
    <scope>IDENTIFICATION</scope>
</reference>
<evidence type="ECO:0000259" key="4">
    <source>
        <dbReference type="PROSITE" id="PS50871"/>
    </source>
</evidence>
<protein>
    <recommendedName>
        <fullName evidence="4">C1q domain-containing protein</fullName>
    </recommendedName>
</protein>
<evidence type="ECO:0000256" key="2">
    <source>
        <dbReference type="ARBA" id="ARBA00022525"/>
    </source>
</evidence>
<dbReference type="Gene3D" id="2.60.120.40">
    <property type="match status" value="1"/>
</dbReference>
<dbReference type="Pfam" id="PF00386">
    <property type="entry name" value="C1q"/>
    <property type="match status" value="1"/>
</dbReference>
<dbReference type="InterPro" id="IPR050822">
    <property type="entry name" value="Cerebellin_Synaptic_Org"/>
</dbReference>
<dbReference type="OrthoDB" id="6154955at2759"/>
<evidence type="ECO:0000256" key="1">
    <source>
        <dbReference type="ARBA" id="ARBA00004613"/>
    </source>
</evidence>
<dbReference type="SUPFAM" id="SSF49842">
    <property type="entry name" value="TNF-like"/>
    <property type="match status" value="1"/>
</dbReference>
<dbReference type="GO" id="GO:0005576">
    <property type="term" value="C:extracellular region"/>
    <property type="evidence" value="ECO:0007669"/>
    <property type="project" value="UniProtKB-SubCell"/>
</dbReference>
<dbReference type="PANTHER" id="PTHR22923">
    <property type="entry name" value="CEREBELLIN-RELATED"/>
    <property type="match status" value="1"/>
</dbReference>
<feature type="domain" description="C1q" evidence="4">
    <location>
        <begin position="57"/>
        <end position="168"/>
    </location>
</feature>
<dbReference type="SMART" id="SM00110">
    <property type="entry name" value="C1Q"/>
    <property type="match status" value="1"/>
</dbReference>
<reference evidence="5" key="1">
    <citation type="submission" date="2021-04" db="EMBL/GenBank/DDBJ databases">
        <authorList>
            <consortium name="Wellcome Sanger Institute Data Sharing"/>
        </authorList>
    </citation>
    <scope>NUCLEOTIDE SEQUENCE [LARGE SCALE GENOMIC DNA]</scope>
</reference>
<keyword evidence="2" id="KW-0964">Secreted</keyword>
<accession>A0A7N6AAG5</accession>
<dbReference type="InterPro" id="IPR008983">
    <property type="entry name" value="Tumour_necrosis_fac-like_dom"/>
</dbReference>
<dbReference type="GeneTree" id="ENSGT00940000163520"/>
<keyword evidence="3" id="KW-0732">Signal</keyword>
<keyword evidence="6" id="KW-1185">Reference proteome</keyword>
<dbReference type="InParanoid" id="A0A7N6AAG5"/>
<proteinExistence type="predicted"/>
<evidence type="ECO:0000313" key="5">
    <source>
        <dbReference type="Ensembl" id="ENSATEP00000045575.1"/>
    </source>
</evidence>